<evidence type="ECO:0000256" key="4">
    <source>
        <dbReference type="ARBA" id="ARBA00022727"/>
    </source>
</evidence>
<dbReference type="GO" id="GO:0004798">
    <property type="term" value="F:dTMP kinase activity"/>
    <property type="evidence" value="ECO:0007669"/>
    <property type="project" value="UniProtKB-EC"/>
</dbReference>
<keyword evidence="6" id="KW-0418">Kinase</keyword>
<dbReference type="Gene3D" id="3.40.50.300">
    <property type="entry name" value="P-loop containing nucleotide triphosphate hydrolases"/>
    <property type="match status" value="1"/>
</dbReference>
<dbReference type="InterPro" id="IPR018094">
    <property type="entry name" value="Thymidylate_kinase"/>
</dbReference>
<dbReference type="SUPFAM" id="SSF52540">
    <property type="entry name" value="P-loop containing nucleoside triphosphate hydrolases"/>
    <property type="match status" value="1"/>
</dbReference>
<evidence type="ECO:0000256" key="1">
    <source>
        <dbReference type="ARBA" id="ARBA00009776"/>
    </source>
</evidence>
<dbReference type="GO" id="GO:0006233">
    <property type="term" value="P:dTDP biosynthetic process"/>
    <property type="evidence" value="ECO:0007669"/>
    <property type="project" value="InterPro"/>
</dbReference>
<dbReference type="PANTHER" id="PTHR10344:SF4">
    <property type="entry name" value="UMP-CMP KINASE 2, MITOCHONDRIAL"/>
    <property type="match status" value="1"/>
</dbReference>
<dbReference type="EMBL" id="BARS01005215">
    <property type="protein sequence ID" value="GAF69914.1"/>
    <property type="molecule type" value="Genomic_DNA"/>
</dbReference>
<keyword evidence="4" id="KW-0545">Nucleotide biosynthesis</keyword>
<comment type="caution">
    <text evidence="10">The sequence shown here is derived from an EMBL/GenBank/DDBJ whole genome shotgun (WGS) entry which is preliminary data.</text>
</comment>
<dbReference type="NCBIfam" id="TIGR00041">
    <property type="entry name" value="DTMP_kinase"/>
    <property type="match status" value="1"/>
</dbReference>
<dbReference type="GO" id="GO:0006227">
    <property type="term" value="P:dUDP biosynthetic process"/>
    <property type="evidence" value="ECO:0007669"/>
    <property type="project" value="TreeGrafter"/>
</dbReference>
<feature type="domain" description="Thymidylate kinase-like" evidence="9">
    <location>
        <begin position="9"/>
        <end position="194"/>
    </location>
</feature>
<organism evidence="10">
    <name type="scientific">marine sediment metagenome</name>
    <dbReference type="NCBI Taxonomy" id="412755"/>
    <lineage>
        <taxon>unclassified sequences</taxon>
        <taxon>metagenomes</taxon>
        <taxon>ecological metagenomes</taxon>
    </lineage>
</organism>
<sequence>MKKGFFIVLEGPDRCGKSTQARLLAKWLRKKGLETVHTREPGGTPFAEAIRKILLDPRNRVLPLSEILLYEAARAQHTFELIVPNLKRGKVVLSERYTMATTAYQGYGRGLALKAVNALNKIATGGLKPRLTLVLDMPDREFHIRGEKIRSDRLEQESSGFRLKVRRAYRRLARSSRNVFPVDASKSVDKVHKAMTKIVERHI</sequence>
<reference evidence="10" key="1">
    <citation type="journal article" date="2014" name="Front. Microbiol.">
        <title>High frequency of phylogenetically diverse reductive dehalogenase-homologous genes in deep subseafloor sedimentary metagenomes.</title>
        <authorList>
            <person name="Kawai M."/>
            <person name="Futagami T."/>
            <person name="Toyoda A."/>
            <person name="Takaki Y."/>
            <person name="Nishi S."/>
            <person name="Hori S."/>
            <person name="Arai W."/>
            <person name="Tsubouchi T."/>
            <person name="Morono Y."/>
            <person name="Uchiyama I."/>
            <person name="Ito T."/>
            <person name="Fujiyama A."/>
            <person name="Inagaki F."/>
            <person name="Takami H."/>
        </authorList>
    </citation>
    <scope>NUCLEOTIDE SEQUENCE</scope>
    <source>
        <strain evidence="10">Expedition CK06-06</strain>
    </source>
</reference>
<dbReference type="InterPro" id="IPR039430">
    <property type="entry name" value="Thymidylate_kin-like_dom"/>
</dbReference>
<dbReference type="GO" id="GO:0006235">
    <property type="term" value="P:dTTP biosynthetic process"/>
    <property type="evidence" value="ECO:0007669"/>
    <property type="project" value="TreeGrafter"/>
</dbReference>
<dbReference type="FunFam" id="3.40.50.300:FF:000225">
    <property type="entry name" value="Thymidylate kinase"/>
    <property type="match status" value="1"/>
</dbReference>
<gene>
    <name evidence="10" type="ORF">S01H1_10216</name>
</gene>
<protein>
    <recommendedName>
        <fullName evidence="2">dTMP kinase</fullName>
        <ecNumber evidence="2">2.7.4.9</ecNumber>
    </recommendedName>
</protein>
<evidence type="ECO:0000256" key="3">
    <source>
        <dbReference type="ARBA" id="ARBA00022679"/>
    </source>
</evidence>
<dbReference type="HAMAP" id="MF_00165">
    <property type="entry name" value="Thymidylate_kinase"/>
    <property type="match status" value="1"/>
</dbReference>
<proteinExistence type="inferred from homology"/>
<keyword evidence="5" id="KW-0547">Nucleotide-binding</keyword>
<accession>X0RM69</accession>
<dbReference type="CDD" id="cd01672">
    <property type="entry name" value="TMPK"/>
    <property type="match status" value="1"/>
</dbReference>
<dbReference type="Pfam" id="PF02223">
    <property type="entry name" value="Thymidylate_kin"/>
    <property type="match status" value="1"/>
</dbReference>
<keyword evidence="3" id="KW-0808">Transferase</keyword>
<evidence type="ECO:0000256" key="2">
    <source>
        <dbReference type="ARBA" id="ARBA00012980"/>
    </source>
</evidence>
<evidence type="ECO:0000256" key="7">
    <source>
        <dbReference type="ARBA" id="ARBA00022840"/>
    </source>
</evidence>
<evidence type="ECO:0000259" key="9">
    <source>
        <dbReference type="Pfam" id="PF02223"/>
    </source>
</evidence>
<dbReference type="PANTHER" id="PTHR10344">
    <property type="entry name" value="THYMIDYLATE KINASE"/>
    <property type="match status" value="1"/>
</dbReference>
<name>X0RM69_9ZZZZ</name>
<comment type="catalytic activity">
    <reaction evidence="8">
        <text>dTMP + ATP = dTDP + ADP</text>
        <dbReference type="Rhea" id="RHEA:13517"/>
        <dbReference type="ChEBI" id="CHEBI:30616"/>
        <dbReference type="ChEBI" id="CHEBI:58369"/>
        <dbReference type="ChEBI" id="CHEBI:63528"/>
        <dbReference type="ChEBI" id="CHEBI:456216"/>
        <dbReference type="EC" id="2.7.4.9"/>
    </reaction>
</comment>
<dbReference type="EC" id="2.7.4.9" evidence="2"/>
<evidence type="ECO:0000256" key="8">
    <source>
        <dbReference type="ARBA" id="ARBA00048743"/>
    </source>
</evidence>
<dbReference type="GO" id="GO:0005524">
    <property type="term" value="F:ATP binding"/>
    <property type="evidence" value="ECO:0007669"/>
    <property type="project" value="UniProtKB-KW"/>
</dbReference>
<dbReference type="AlphaFoldDB" id="X0RM69"/>
<dbReference type="InterPro" id="IPR027417">
    <property type="entry name" value="P-loop_NTPase"/>
</dbReference>
<keyword evidence="7" id="KW-0067">ATP-binding</keyword>
<evidence type="ECO:0000256" key="6">
    <source>
        <dbReference type="ARBA" id="ARBA00022777"/>
    </source>
</evidence>
<evidence type="ECO:0000256" key="5">
    <source>
        <dbReference type="ARBA" id="ARBA00022741"/>
    </source>
</evidence>
<comment type="similarity">
    <text evidence="1">Belongs to the thymidylate kinase family.</text>
</comment>
<evidence type="ECO:0000313" key="10">
    <source>
        <dbReference type="EMBL" id="GAF69914.1"/>
    </source>
</evidence>
<dbReference type="GO" id="GO:0005829">
    <property type="term" value="C:cytosol"/>
    <property type="evidence" value="ECO:0007669"/>
    <property type="project" value="TreeGrafter"/>
</dbReference>